<gene>
    <name evidence="2" type="ORF">OO016_11570</name>
</gene>
<evidence type="ECO:0000313" key="3">
    <source>
        <dbReference type="Proteomes" id="UP001207116"/>
    </source>
</evidence>
<organism evidence="2 3">
    <name type="scientific">Lentiprolixibacter aurantiacus</name>
    <dbReference type="NCBI Taxonomy" id="2993939"/>
    <lineage>
        <taxon>Bacteria</taxon>
        <taxon>Pseudomonadati</taxon>
        <taxon>Bacteroidota</taxon>
        <taxon>Flavobacteriia</taxon>
        <taxon>Flavobacteriales</taxon>
        <taxon>Flavobacteriaceae</taxon>
        <taxon>Lentiprolixibacter</taxon>
    </lineage>
</organism>
<dbReference type="Proteomes" id="UP001207116">
    <property type="component" value="Unassembled WGS sequence"/>
</dbReference>
<evidence type="ECO:0000313" key="2">
    <source>
        <dbReference type="EMBL" id="MCX2720242.1"/>
    </source>
</evidence>
<keyword evidence="1" id="KW-0732">Signal</keyword>
<keyword evidence="3" id="KW-1185">Reference proteome</keyword>
<dbReference type="EMBL" id="JAPFQP010000004">
    <property type="protein sequence ID" value="MCX2720242.1"/>
    <property type="molecule type" value="Genomic_DNA"/>
</dbReference>
<reference evidence="2" key="1">
    <citation type="submission" date="2022-11" db="EMBL/GenBank/DDBJ databases">
        <title>The characterization of three novel Bacteroidetes species and genomic analysis of their roles in tidal elemental geochemical cycles.</title>
        <authorList>
            <person name="Ma K.-J."/>
        </authorList>
    </citation>
    <scope>NUCLEOTIDE SEQUENCE</scope>
    <source>
        <strain evidence="2">M415</strain>
    </source>
</reference>
<dbReference type="InterPro" id="IPR045398">
    <property type="entry name" value="DUF6515"/>
</dbReference>
<evidence type="ECO:0000256" key="1">
    <source>
        <dbReference type="SAM" id="SignalP"/>
    </source>
</evidence>
<dbReference type="RefSeq" id="WP_266014058.1">
    <property type="nucleotide sequence ID" value="NZ_JAPFQP010000004.1"/>
</dbReference>
<dbReference type="Pfam" id="PF20125">
    <property type="entry name" value="DUF6515"/>
    <property type="match status" value="1"/>
</dbReference>
<comment type="caution">
    <text evidence="2">The sequence shown here is derived from an EMBL/GenBank/DDBJ whole genome shotgun (WGS) entry which is preliminary data.</text>
</comment>
<sequence length="115" mass="12978">MKSLKSLFVITFLLAGFAIGQASNSFAPQLKIGVVVTKVHKPKIYVHKGVRFHYSKGIWYRTSGNRYVVAAAPVGVVVRTLPRGRKVVRINGRKYYRFNGVYYQKRKGGYIVVSV</sequence>
<dbReference type="AlphaFoldDB" id="A0AAE3SQ80"/>
<protein>
    <submittedName>
        <fullName evidence="2">DUF6515 family protein</fullName>
    </submittedName>
</protein>
<proteinExistence type="predicted"/>
<feature type="signal peptide" evidence="1">
    <location>
        <begin position="1"/>
        <end position="27"/>
    </location>
</feature>
<feature type="chain" id="PRO_5042014835" evidence="1">
    <location>
        <begin position="28"/>
        <end position="115"/>
    </location>
</feature>
<name>A0AAE3SQ80_9FLAO</name>
<accession>A0AAE3SQ80</accession>